<comment type="caution">
    <text evidence="1">The sequence shown here is derived from an EMBL/GenBank/DDBJ whole genome shotgun (WGS) entry which is preliminary data.</text>
</comment>
<gene>
    <name evidence="1" type="ORF">QFC21_006933</name>
</gene>
<dbReference type="EMBL" id="JASBWT010000041">
    <property type="protein sequence ID" value="KAJ9092188.1"/>
    <property type="molecule type" value="Genomic_DNA"/>
</dbReference>
<accession>A0ACC2UZC2</accession>
<organism evidence="1 2">
    <name type="scientific">Naganishia friedmannii</name>
    <dbReference type="NCBI Taxonomy" id="89922"/>
    <lineage>
        <taxon>Eukaryota</taxon>
        <taxon>Fungi</taxon>
        <taxon>Dikarya</taxon>
        <taxon>Basidiomycota</taxon>
        <taxon>Agaricomycotina</taxon>
        <taxon>Tremellomycetes</taxon>
        <taxon>Filobasidiales</taxon>
        <taxon>Filobasidiaceae</taxon>
        <taxon>Naganishia</taxon>
    </lineage>
</organism>
<evidence type="ECO:0000313" key="2">
    <source>
        <dbReference type="Proteomes" id="UP001227268"/>
    </source>
</evidence>
<dbReference type="Proteomes" id="UP001227268">
    <property type="component" value="Unassembled WGS sequence"/>
</dbReference>
<keyword evidence="2" id="KW-1185">Reference proteome</keyword>
<reference evidence="1" key="1">
    <citation type="submission" date="2023-04" db="EMBL/GenBank/DDBJ databases">
        <title>Draft Genome sequencing of Naganishia species isolated from polar environments using Oxford Nanopore Technology.</title>
        <authorList>
            <person name="Leo P."/>
            <person name="Venkateswaran K."/>
        </authorList>
    </citation>
    <scope>NUCLEOTIDE SEQUENCE</scope>
    <source>
        <strain evidence="1">MNA-CCFEE 5423</strain>
    </source>
</reference>
<sequence>MGFLSSTKKSSTDDPISLSNNTSPVPPKKTLTDPPYKGDVRAYEADASELEAAVAGTMAAGADADAVFGEISEDGPNYRAVGWKSTAVLLFKTQIGLGVLSVPSVLGVLGIVPGIIILVLLGVITTWSGWMVGRFKIRHPDVYSVADVGYMIGGRVGREFIAIAYWLYMTCVVGSGLLSSIALNAISQHGTCTAVFVAVSAIAVFLLASIQTLEKLSFVGWVGSVLIVTIAVAISDRPAAAPQTGPYDIDIIIFGKPSFASAMGAIGQLLFAWAGTPAMFGLIAEMRRPQDFTKALLACQAVMVSLYLAVAIVVYYFCGQYVASPALGSAGPMIKRIAYGISLPALLASSTIYTHMPAKYIFVRILRGTDDLSKNTKKHYAVWFACTAGCTLFSYVIASAIPVFNGLVGLVGALFGSILCLALEAAMWFYDFAPYWNVDRTLKYRLMFAWAAFVGVAGIFICGAGSYGSVVDIKTSYESNGGAAPWGCQPDVTTPPELPNWPDEILNEIGGLLLDEKFSSEGTLPANLDGVEVVILGEEDDHERTNRVKISRNQIVEGLNAMLAVKDRHVHNACDFILMETDAHRILAGIFGRFRREQPFF</sequence>
<evidence type="ECO:0000313" key="1">
    <source>
        <dbReference type="EMBL" id="KAJ9092188.1"/>
    </source>
</evidence>
<protein>
    <submittedName>
        <fullName evidence="1">Uncharacterized protein</fullName>
    </submittedName>
</protein>
<proteinExistence type="predicted"/>
<name>A0ACC2UZC2_9TREE</name>